<dbReference type="RefSeq" id="WP_267766215.1">
    <property type="nucleotide sequence ID" value="NZ_JAPNKE010000002.1"/>
</dbReference>
<dbReference type="InterPro" id="IPR032808">
    <property type="entry name" value="DoxX"/>
</dbReference>
<reference evidence="8" key="1">
    <citation type="submission" date="2022-11" db="EMBL/GenBank/DDBJ databases">
        <title>Minimal conservation of predation-associated metabolite biosynthetic gene clusters underscores biosynthetic potential of Myxococcota including descriptions for ten novel species: Archangium lansinium sp. nov., Myxococcus landrumus sp. nov., Nannocystis bai.</title>
        <authorList>
            <person name="Ahearne A."/>
            <person name="Stevens C."/>
            <person name="Phillips K."/>
        </authorList>
    </citation>
    <scope>NUCLEOTIDE SEQUENCE</scope>
    <source>
        <strain evidence="8">Na p29</strain>
    </source>
</reference>
<feature type="transmembrane region" description="Helical" evidence="6">
    <location>
        <begin position="194"/>
        <end position="220"/>
    </location>
</feature>
<dbReference type="InterPro" id="IPR005545">
    <property type="entry name" value="YCII"/>
</dbReference>
<accession>A0A9X3EK45</accession>
<dbReference type="EMBL" id="JAPNKE010000002">
    <property type="protein sequence ID" value="MCY1004650.1"/>
    <property type="molecule type" value="Genomic_DNA"/>
</dbReference>
<keyword evidence="3 6" id="KW-0812">Transmembrane</keyword>
<feature type="transmembrane region" description="Helical" evidence="6">
    <location>
        <begin position="155"/>
        <end position="174"/>
    </location>
</feature>
<evidence type="ECO:0000256" key="2">
    <source>
        <dbReference type="ARBA" id="ARBA00007689"/>
    </source>
</evidence>
<dbReference type="AlphaFoldDB" id="A0A9X3EK45"/>
<keyword evidence="4 6" id="KW-1133">Transmembrane helix</keyword>
<dbReference type="GO" id="GO:0016020">
    <property type="term" value="C:membrane"/>
    <property type="evidence" value="ECO:0007669"/>
    <property type="project" value="UniProtKB-SubCell"/>
</dbReference>
<dbReference type="SUPFAM" id="SSF54909">
    <property type="entry name" value="Dimeric alpha+beta barrel"/>
    <property type="match status" value="1"/>
</dbReference>
<feature type="transmembrane region" description="Helical" evidence="6">
    <location>
        <begin position="232"/>
        <end position="254"/>
    </location>
</feature>
<evidence type="ECO:0000313" key="9">
    <source>
        <dbReference type="Proteomes" id="UP001150924"/>
    </source>
</evidence>
<sequence>MRFMMMMKADRSYEEGVPPSPALVEEMGKFIEETMRAGVLLDTGGLAPTAMGTKIRAADGKLTVTDGPFTEAKEIIGGFAIVQTRTREEAVELGRRFMQLHTRVLGDAYTGECEIRQMFGPGDVRSPTPLIHQPPTFQETCHADLVRQERARAGVILSALPVLFLLADAVGKFIQPEPVVTASAALGFPPDTLFALGTLEAACALLFAIPRTAVLGAVLLTGYLGGATAVHVVHGSSFAFTIVFGVIVWLGMLLRDDRLLALFPLRHPRAV</sequence>
<evidence type="ECO:0000313" key="8">
    <source>
        <dbReference type="EMBL" id="MCY1004650.1"/>
    </source>
</evidence>
<evidence type="ECO:0000256" key="1">
    <source>
        <dbReference type="ARBA" id="ARBA00004141"/>
    </source>
</evidence>
<organism evidence="8 9">
    <name type="scientific">Nannocystis pusilla</name>
    <dbReference type="NCBI Taxonomy" id="889268"/>
    <lineage>
        <taxon>Bacteria</taxon>
        <taxon>Pseudomonadati</taxon>
        <taxon>Myxococcota</taxon>
        <taxon>Polyangia</taxon>
        <taxon>Nannocystales</taxon>
        <taxon>Nannocystaceae</taxon>
        <taxon>Nannocystis</taxon>
    </lineage>
</organism>
<gene>
    <name evidence="8" type="ORF">OV079_03510</name>
</gene>
<evidence type="ECO:0000256" key="5">
    <source>
        <dbReference type="ARBA" id="ARBA00023136"/>
    </source>
</evidence>
<comment type="similarity">
    <text evidence="2">Belongs to the YciI family.</text>
</comment>
<evidence type="ECO:0000259" key="7">
    <source>
        <dbReference type="Pfam" id="PF03795"/>
    </source>
</evidence>
<name>A0A9X3EK45_9BACT</name>
<evidence type="ECO:0000256" key="6">
    <source>
        <dbReference type="SAM" id="Phobius"/>
    </source>
</evidence>
<comment type="caution">
    <text evidence="8">The sequence shown here is derived from an EMBL/GenBank/DDBJ whole genome shotgun (WGS) entry which is preliminary data.</text>
</comment>
<feature type="domain" description="YCII-related" evidence="7">
    <location>
        <begin position="1"/>
        <end position="95"/>
    </location>
</feature>
<protein>
    <submittedName>
        <fullName evidence="8">DoxX family protein</fullName>
    </submittedName>
</protein>
<keyword evidence="9" id="KW-1185">Reference proteome</keyword>
<dbReference type="InterPro" id="IPR011008">
    <property type="entry name" value="Dimeric_a/b-barrel"/>
</dbReference>
<dbReference type="Proteomes" id="UP001150924">
    <property type="component" value="Unassembled WGS sequence"/>
</dbReference>
<dbReference type="Pfam" id="PF13564">
    <property type="entry name" value="DoxX_2"/>
    <property type="match status" value="1"/>
</dbReference>
<keyword evidence="5 6" id="KW-0472">Membrane</keyword>
<proteinExistence type="inferred from homology"/>
<dbReference type="Gene3D" id="3.30.70.1060">
    <property type="entry name" value="Dimeric alpha+beta barrel"/>
    <property type="match status" value="1"/>
</dbReference>
<evidence type="ECO:0000256" key="4">
    <source>
        <dbReference type="ARBA" id="ARBA00022989"/>
    </source>
</evidence>
<evidence type="ECO:0000256" key="3">
    <source>
        <dbReference type="ARBA" id="ARBA00022692"/>
    </source>
</evidence>
<dbReference type="PANTHER" id="PTHR35174:SF1">
    <property type="entry name" value="BLL0086 PROTEIN"/>
    <property type="match status" value="1"/>
</dbReference>
<dbReference type="Pfam" id="PF03795">
    <property type="entry name" value="YCII"/>
    <property type="match status" value="1"/>
</dbReference>
<dbReference type="PANTHER" id="PTHR35174">
    <property type="entry name" value="BLL7171 PROTEIN-RELATED"/>
    <property type="match status" value="1"/>
</dbReference>
<comment type="subcellular location">
    <subcellularLocation>
        <location evidence="1">Membrane</location>
        <topology evidence="1">Multi-pass membrane protein</topology>
    </subcellularLocation>
</comment>